<evidence type="ECO:0000313" key="2">
    <source>
        <dbReference type="Proteomes" id="UP000001986"/>
    </source>
</evidence>
<dbReference type="AlphaFoldDB" id="A5I061"/>
<dbReference type="PANTHER" id="PTHR47478:SF1">
    <property type="entry name" value="PYRIMIDINE 5'-NUCLEOTIDASE YJJG"/>
    <property type="match status" value="1"/>
</dbReference>
<dbReference type="InterPro" id="IPR036412">
    <property type="entry name" value="HAD-like_sf"/>
</dbReference>
<evidence type="ECO:0008006" key="3">
    <source>
        <dbReference type="Google" id="ProtNLM"/>
    </source>
</evidence>
<dbReference type="Gene3D" id="3.40.50.1000">
    <property type="entry name" value="HAD superfamily/HAD-like"/>
    <property type="match status" value="1"/>
</dbReference>
<dbReference type="PATRIC" id="fig|413999.7.peg.864"/>
<dbReference type="InterPro" id="IPR023214">
    <property type="entry name" value="HAD_sf"/>
</dbReference>
<dbReference type="KEGG" id="cbo:CBO0869"/>
<protein>
    <recommendedName>
        <fullName evidence="3">HAD family hydrolase</fullName>
    </recommendedName>
</protein>
<evidence type="ECO:0000313" key="1">
    <source>
        <dbReference type="EMBL" id="CAL82422.1"/>
    </source>
</evidence>
<dbReference type="PANTHER" id="PTHR47478">
    <property type="match status" value="1"/>
</dbReference>
<dbReference type="Pfam" id="PF13242">
    <property type="entry name" value="Hydrolase_like"/>
    <property type="match status" value="1"/>
</dbReference>
<dbReference type="EMBL" id="AM412317">
    <property type="protein sequence ID" value="CAL82422.1"/>
    <property type="molecule type" value="Genomic_DNA"/>
</dbReference>
<keyword evidence="2" id="KW-1185">Reference proteome</keyword>
<name>A5I061_CLOBH</name>
<reference evidence="1 2" key="1">
    <citation type="journal article" date="2007" name="Genome Res.">
        <title>Genome sequence of a proteolytic (Group I) Clostridium botulinum strain Hall A and comparative analysis of the clostridial genomes.</title>
        <authorList>
            <person name="Sebaihia M."/>
            <person name="Peck M.W."/>
            <person name="Minton N.P."/>
            <person name="Thomson N.R."/>
            <person name="Holden M.T.G."/>
            <person name="Mitchell W.J."/>
            <person name="Carter A.T."/>
            <person name="Bentley S.D."/>
            <person name="Mason D.R."/>
            <person name="Crossman L."/>
            <person name="Paul C.J."/>
            <person name="Ivens A."/>
            <person name="Wells-Bennik M.H.J."/>
            <person name="Davis I.J."/>
            <person name="Cerdeno-Tarraga A.M."/>
            <person name="Churcher C."/>
            <person name="Quail M.A."/>
            <person name="Chillingworth T."/>
            <person name="Feltwell T."/>
            <person name="Fraser A."/>
            <person name="Goodhead I."/>
            <person name="Hance Z."/>
            <person name="Jagels K."/>
            <person name="Larke N."/>
            <person name="Maddison M."/>
            <person name="Moule S."/>
            <person name="Mungall K."/>
            <person name="Norbertczak H."/>
            <person name="Rabbinowitsch E."/>
            <person name="Sanders M."/>
            <person name="Simmonds M."/>
            <person name="White B."/>
            <person name="Whithead S."/>
            <person name="Parkhill J."/>
        </authorList>
    </citation>
    <scope>NUCLEOTIDE SEQUENCE [LARGE SCALE GENOMIC DNA]</scope>
    <source>
        <strain evidence="2">Hall / ATCC 3502 / NCTC 13319 / Type A [Sanger]</strain>
    </source>
</reference>
<proteinExistence type="predicted"/>
<gene>
    <name evidence="1" type="ordered locus">CBO0869</name>
</gene>
<dbReference type="Proteomes" id="UP000001986">
    <property type="component" value="Chromosome"/>
</dbReference>
<dbReference type="InterPro" id="IPR052550">
    <property type="entry name" value="Pyrimidine_5'-ntase_YjjG"/>
</dbReference>
<sequence length="81" mass="9420">MNFDDAVFVANRREDWSSIYLIMPYINFGGHIMKYEVILFDADETLYDFKKSEREAMVGDSLTSDIQGGINFGMDTCWYNP</sequence>
<accession>A5I061</accession>
<dbReference type="SUPFAM" id="SSF56784">
    <property type="entry name" value="HAD-like"/>
    <property type="match status" value="2"/>
</dbReference>
<dbReference type="HOGENOM" id="CLU_2567752_0_0_9"/>
<organism evidence="1 2">
    <name type="scientific">Clostridium botulinum (strain Hall / ATCC 3502 / NCTC 13319 / Type A)</name>
    <dbReference type="NCBI Taxonomy" id="441771"/>
    <lineage>
        <taxon>Bacteria</taxon>
        <taxon>Bacillati</taxon>
        <taxon>Bacillota</taxon>
        <taxon>Clostridia</taxon>
        <taxon>Eubacteriales</taxon>
        <taxon>Clostridiaceae</taxon>
        <taxon>Clostridium</taxon>
    </lineage>
</organism>